<sequence>MLDIFNKWYKRYLFEEEAILLLVMLAISIALLVTIGDILAPLLAAMVLAFLMQGISSKLQGYGLPQWVGVSVSFLIFVGAFFAVTLGLLPLAWRQFLSLASELPAMLGKGQQLLAVLPERYPDFFSEQQMSDLVSMAQAEAANLGQFVVTQGLANISGLFSLMVYMILIPILVFFFLRDRELILNWLGEFLPEKRPLLKRIWSEMNLQFANYARGKVIEIIVVGAVSYVAFAWMGLNYAALLALLVGLSVIIPYIGAVIVTLPVVLVGFFQWGFASEFYTLCVVYLVIQGLDGNVLVPFLFSEAVNLHPVAIILAILFFGGIWGMWGVFFAIPLATLIKAIIYAWPSRDSNPLELPPPDTETALE</sequence>
<keyword evidence="3" id="KW-0813">Transport</keyword>
<comment type="similarity">
    <text evidence="2">Belongs to the autoinducer-2 exporter (AI-2E) (TC 2.A.86) family.</text>
</comment>
<dbReference type="OrthoDB" id="5562213at2"/>
<evidence type="ECO:0000256" key="3">
    <source>
        <dbReference type="ARBA" id="ARBA00022448"/>
    </source>
</evidence>
<comment type="subcellular location">
    <subcellularLocation>
        <location evidence="1">Cell membrane</location>
        <topology evidence="1">Multi-pass membrane protein</topology>
    </subcellularLocation>
</comment>
<dbReference type="GO" id="GO:0005886">
    <property type="term" value="C:plasma membrane"/>
    <property type="evidence" value="ECO:0007669"/>
    <property type="project" value="UniProtKB-SubCell"/>
</dbReference>
<feature type="transmembrane region" description="Helical" evidence="8">
    <location>
        <begin position="12"/>
        <end position="32"/>
    </location>
</feature>
<dbReference type="GO" id="GO:0055085">
    <property type="term" value="P:transmembrane transport"/>
    <property type="evidence" value="ECO:0007669"/>
    <property type="project" value="TreeGrafter"/>
</dbReference>
<feature type="transmembrane region" description="Helical" evidence="8">
    <location>
        <begin position="156"/>
        <end position="177"/>
    </location>
</feature>
<organism evidence="9 10">
    <name type="scientific">Halioglobus maricola</name>
    <dbReference type="NCBI Taxonomy" id="2601894"/>
    <lineage>
        <taxon>Bacteria</taxon>
        <taxon>Pseudomonadati</taxon>
        <taxon>Pseudomonadota</taxon>
        <taxon>Gammaproteobacteria</taxon>
        <taxon>Cellvibrionales</taxon>
        <taxon>Halieaceae</taxon>
        <taxon>Halioglobus</taxon>
    </lineage>
</organism>
<accession>A0A5P9NML8</accession>
<keyword evidence="4" id="KW-1003">Cell membrane</keyword>
<evidence type="ECO:0000256" key="5">
    <source>
        <dbReference type="ARBA" id="ARBA00022692"/>
    </source>
</evidence>
<evidence type="ECO:0000256" key="4">
    <source>
        <dbReference type="ARBA" id="ARBA00022475"/>
    </source>
</evidence>
<dbReference type="KEGG" id="halc:EY643_14325"/>
<evidence type="ECO:0000256" key="1">
    <source>
        <dbReference type="ARBA" id="ARBA00004651"/>
    </source>
</evidence>
<evidence type="ECO:0000313" key="10">
    <source>
        <dbReference type="Proteomes" id="UP000326287"/>
    </source>
</evidence>
<dbReference type="Pfam" id="PF01594">
    <property type="entry name" value="AI-2E_transport"/>
    <property type="match status" value="1"/>
</dbReference>
<dbReference type="RefSeq" id="WP_153239877.1">
    <property type="nucleotide sequence ID" value="NZ_CP036422.1"/>
</dbReference>
<evidence type="ECO:0000313" key="9">
    <source>
        <dbReference type="EMBL" id="QFU76735.1"/>
    </source>
</evidence>
<dbReference type="AlphaFoldDB" id="A0A5P9NML8"/>
<feature type="transmembrane region" description="Helical" evidence="8">
    <location>
        <begin position="217"/>
        <end position="236"/>
    </location>
</feature>
<feature type="transmembrane region" description="Helical" evidence="8">
    <location>
        <begin position="307"/>
        <end position="338"/>
    </location>
</feature>
<dbReference type="PANTHER" id="PTHR21716:SF53">
    <property type="entry name" value="PERMEASE PERM-RELATED"/>
    <property type="match status" value="1"/>
</dbReference>
<dbReference type="Proteomes" id="UP000326287">
    <property type="component" value="Chromosome"/>
</dbReference>
<feature type="transmembrane region" description="Helical" evidence="8">
    <location>
        <begin position="38"/>
        <end position="55"/>
    </location>
</feature>
<dbReference type="PANTHER" id="PTHR21716">
    <property type="entry name" value="TRANSMEMBRANE PROTEIN"/>
    <property type="match status" value="1"/>
</dbReference>
<gene>
    <name evidence="9" type="ORF">EY643_14325</name>
</gene>
<proteinExistence type="inferred from homology"/>
<feature type="transmembrane region" description="Helical" evidence="8">
    <location>
        <begin position="278"/>
        <end position="301"/>
    </location>
</feature>
<keyword evidence="10" id="KW-1185">Reference proteome</keyword>
<feature type="transmembrane region" description="Helical" evidence="8">
    <location>
        <begin position="67"/>
        <end position="93"/>
    </location>
</feature>
<reference evidence="9 10" key="1">
    <citation type="submission" date="2019-02" db="EMBL/GenBank/DDBJ databases">
        <authorList>
            <person name="Li S.-H."/>
        </authorList>
    </citation>
    <scope>NUCLEOTIDE SEQUENCE [LARGE SCALE GENOMIC DNA]</scope>
    <source>
        <strain evidence="9 10">IMCC14385</strain>
    </source>
</reference>
<feature type="transmembrane region" description="Helical" evidence="8">
    <location>
        <begin position="242"/>
        <end position="266"/>
    </location>
</feature>
<name>A0A5P9NML8_9GAMM</name>
<evidence type="ECO:0000256" key="6">
    <source>
        <dbReference type="ARBA" id="ARBA00022989"/>
    </source>
</evidence>
<evidence type="ECO:0000256" key="2">
    <source>
        <dbReference type="ARBA" id="ARBA00009773"/>
    </source>
</evidence>
<protein>
    <submittedName>
        <fullName evidence="9">AI-2E family transporter</fullName>
    </submittedName>
</protein>
<keyword evidence="6 8" id="KW-1133">Transmembrane helix</keyword>
<dbReference type="EMBL" id="CP036422">
    <property type="protein sequence ID" value="QFU76735.1"/>
    <property type="molecule type" value="Genomic_DNA"/>
</dbReference>
<keyword evidence="5 8" id="KW-0812">Transmembrane</keyword>
<keyword evidence="7 8" id="KW-0472">Membrane</keyword>
<dbReference type="InterPro" id="IPR002549">
    <property type="entry name" value="AI-2E-like"/>
</dbReference>
<evidence type="ECO:0000256" key="8">
    <source>
        <dbReference type="SAM" id="Phobius"/>
    </source>
</evidence>
<evidence type="ECO:0000256" key="7">
    <source>
        <dbReference type="ARBA" id="ARBA00023136"/>
    </source>
</evidence>